<organism evidence="1 2">
    <name type="scientific">Candidatus Chloroploca mongolica</name>
    <dbReference type="NCBI Taxonomy" id="2528176"/>
    <lineage>
        <taxon>Bacteria</taxon>
        <taxon>Bacillati</taxon>
        <taxon>Chloroflexota</taxon>
        <taxon>Chloroflexia</taxon>
        <taxon>Chloroflexales</taxon>
        <taxon>Chloroflexineae</taxon>
        <taxon>Oscillochloridaceae</taxon>
        <taxon>Candidatus Chloroploca</taxon>
    </lineage>
</organism>
<dbReference type="InterPro" id="IPR026350">
    <property type="entry name" value="GxxExxY"/>
</dbReference>
<dbReference type="NCBIfam" id="TIGR04256">
    <property type="entry name" value="GxxExxY"/>
    <property type="match status" value="1"/>
</dbReference>
<gene>
    <name evidence="1" type="ORF">EYB53_023515</name>
</gene>
<accession>A0ABS4DGZ8</accession>
<keyword evidence="2" id="KW-1185">Reference proteome</keyword>
<name>A0ABS4DGZ8_9CHLR</name>
<comment type="caution">
    <text evidence="1">The sequence shown here is derived from an EMBL/GenBank/DDBJ whole genome shotgun (WGS) entry which is preliminary data.</text>
</comment>
<evidence type="ECO:0000313" key="2">
    <source>
        <dbReference type="Proteomes" id="UP001193081"/>
    </source>
</evidence>
<dbReference type="RefSeq" id="WP_135481705.1">
    <property type="nucleotide sequence ID" value="NZ_SIJK02000086.1"/>
</dbReference>
<protein>
    <submittedName>
        <fullName evidence="1">GxxExxY protein</fullName>
    </submittedName>
</protein>
<dbReference type="EMBL" id="SIJK02000086">
    <property type="protein sequence ID" value="MBP1468703.1"/>
    <property type="molecule type" value="Genomic_DNA"/>
</dbReference>
<dbReference type="Proteomes" id="UP001193081">
    <property type="component" value="Unassembled WGS sequence"/>
</dbReference>
<proteinExistence type="predicted"/>
<dbReference type="Pfam" id="PF13366">
    <property type="entry name" value="PDDEXK_3"/>
    <property type="match status" value="1"/>
</dbReference>
<evidence type="ECO:0000313" key="1">
    <source>
        <dbReference type="EMBL" id="MBP1468703.1"/>
    </source>
</evidence>
<sequence>MDKKRDEQTHAIIGAAMAVHRELGHGFLEAVYQEALELEFIRQGIAHEREAAIRIYYKGQMLHTHYCADFICFDAVIVELKALEQLTTREEAQLINYLKASGKQKGLLLNFGAKSLTYKRMVLNLREST</sequence>
<reference evidence="1 2" key="1">
    <citation type="submission" date="2021-03" db="EMBL/GenBank/DDBJ databases">
        <authorList>
            <person name="Grouzdev D.S."/>
        </authorList>
    </citation>
    <scope>NUCLEOTIDE SEQUENCE [LARGE SCALE GENOMIC DNA]</scope>
    <source>
        <strain evidence="1 2">M50-1</strain>
    </source>
</reference>